<keyword evidence="1" id="KW-0472">Membrane</keyword>
<geneLocation type="mitochondrion" evidence="2"/>
<keyword evidence="1" id="KW-1133">Transmembrane helix</keyword>
<dbReference type="AlphaFoldDB" id="A0A894JM77"/>
<evidence type="ECO:0000313" key="2">
    <source>
        <dbReference type="EMBL" id="QRV61253.1"/>
    </source>
</evidence>
<gene>
    <name evidence="2" type="primary">NAD4L</name>
</gene>
<keyword evidence="2" id="KW-0496">Mitochondrion</keyword>
<proteinExistence type="predicted"/>
<sequence>MLLYILGILFIGLGLSVTSLVLCSSRLFNWLVVVENMNVLLLFVGLLGNGLDIHVLFIGLMVIFAVEVVLSLVVLVRLWDFGGFVGFLGY</sequence>
<feature type="transmembrane region" description="Helical" evidence="1">
    <location>
        <begin position="55"/>
        <end position="79"/>
    </location>
</feature>
<dbReference type="EMBL" id="MW334948">
    <property type="protein sequence ID" value="QRV61253.1"/>
    <property type="molecule type" value="Genomic_DNA"/>
</dbReference>
<accession>A0A894JM77</accession>
<feature type="transmembrane region" description="Helical" evidence="1">
    <location>
        <begin position="28"/>
        <end position="48"/>
    </location>
</feature>
<protein>
    <submittedName>
        <fullName evidence="2">NADH dehydrogenase subunit 4L</fullName>
    </submittedName>
</protein>
<reference evidence="2" key="2">
    <citation type="journal article" name="Parasit. Vectors">
        <title>Mitochondrial genomes of two eucotylids as the first representatives from the superfamily Microphalloidea (Trematoda) and phylogenetic implications.</title>
        <authorList>
            <person name="Suleman"/>
            <person name="Muhammad N."/>
            <person name="Khan M.S."/>
            <person name="Tkach V.V."/>
            <person name="Ullah H."/>
            <person name="Ehsan M."/>
            <person name="Ma J."/>
            <person name="Zhu X.Q."/>
        </authorList>
    </citation>
    <scope>NUCLEOTIDE SEQUENCE</scope>
    <source>
        <strain evidence="2">Pakistan</strain>
    </source>
</reference>
<dbReference type="InterPro" id="IPR009356">
    <property type="entry name" value="NAD_DH_su4L"/>
</dbReference>
<reference evidence="2" key="1">
    <citation type="submission" date="2020-12" db="EMBL/GenBank/DDBJ databases">
        <authorList>
            <person name="Suleman S."/>
            <person name="Zhu X.-Q."/>
            <person name="Muhammad N."/>
        </authorList>
    </citation>
    <scope>NUCLEOTIDE SEQUENCE</scope>
    <source>
        <strain evidence="2">Pakistan</strain>
    </source>
</reference>
<dbReference type="Pfam" id="PF06235">
    <property type="entry name" value="NAD4L"/>
    <property type="match status" value="1"/>
</dbReference>
<keyword evidence="1" id="KW-0812">Transmembrane</keyword>
<evidence type="ECO:0000256" key="1">
    <source>
        <dbReference type="SAM" id="Phobius"/>
    </source>
</evidence>
<organism evidence="2">
    <name type="scientific">Tanaisia sp. SS-2020</name>
    <dbReference type="NCBI Taxonomy" id="2780549"/>
    <lineage>
        <taxon>Eukaryota</taxon>
        <taxon>Metazoa</taxon>
        <taxon>Spiralia</taxon>
        <taxon>Lophotrochozoa</taxon>
        <taxon>Platyhelminthes</taxon>
        <taxon>Trematoda</taxon>
        <taxon>Digenea</taxon>
        <taxon>Plagiorchiida</taxon>
        <taxon>Echinostomata</taxon>
        <taxon>Echinostomatoidea</taxon>
        <taxon>Eucotylidae</taxon>
        <taxon>Tanaisia</taxon>
    </lineage>
</organism>
<name>A0A894JM77_9TREM</name>